<dbReference type="KEGG" id="stcm:SCMC78_13150"/>
<proteinExistence type="predicted"/>
<accession>A0AB33K8J8</accession>
<sequence>MNRTEEYVGGFPRRGGAACPVNQNAIVVDEGARNFGSADIECGDQAVLREWRLRPLTTQSNASLFGCGMCDSVSGRHHTIL</sequence>
<gene>
    <name evidence="1" type="ORF">SCMC78_13150</name>
</gene>
<reference evidence="1" key="1">
    <citation type="submission" date="2024-07" db="EMBL/GenBank/DDBJ databases">
        <title>Complete genome sequences of cellulolytic bacteria, Kitasatospora sp. CMC57 and Streptomyces sp. CMC78, isolated from Japanese agricultural soil.</title>
        <authorList>
            <person name="Hashimoto T."/>
            <person name="Ito M."/>
            <person name="Iwamoto M."/>
            <person name="Fukahori D."/>
            <person name="Shoda T."/>
            <person name="Sakoda M."/>
            <person name="Morohoshi T."/>
            <person name="Mitsuboshi M."/>
            <person name="Nishizawa T."/>
        </authorList>
    </citation>
    <scope>NUCLEOTIDE SEQUENCE</scope>
    <source>
        <strain evidence="1">CMC78</strain>
    </source>
</reference>
<organism evidence="1">
    <name type="scientific">Streptomyces sp. CMC78</name>
    <dbReference type="NCBI Taxonomy" id="3231512"/>
    <lineage>
        <taxon>Bacteria</taxon>
        <taxon>Bacillati</taxon>
        <taxon>Actinomycetota</taxon>
        <taxon>Actinomycetes</taxon>
        <taxon>Kitasatosporales</taxon>
        <taxon>Streptomycetaceae</taxon>
        <taxon>Streptomyces</taxon>
    </lineage>
</organism>
<dbReference type="EMBL" id="AP035884">
    <property type="protein sequence ID" value="BFP51508.1"/>
    <property type="molecule type" value="Genomic_DNA"/>
</dbReference>
<evidence type="ECO:0000313" key="1">
    <source>
        <dbReference type="EMBL" id="BFP51508.1"/>
    </source>
</evidence>
<name>A0AB33K8J8_9ACTN</name>
<protein>
    <submittedName>
        <fullName evidence="1">Uncharacterized protein</fullName>
    </submittedName>
</protein>
<dbReference type="AlphaFoldDB" id="A0AB33K8J8"/>